<dbReference type="PANTHER" id="PTHR46500">
    <property type="entry name" value="CILIA- AND FLAGELLA-ASSOCIATED PROTEIN 221"/>
    <property type="match status" value="1"/>
</dbReference>
<dbReference type="PANTHER" id="PTHR46500:SF1">
    <property type="entry name" value="CILIA- AND FLAGELLA-ASSOCIATED PROTEIN 221"/>
    <property type="match status" value="1"/>
</dbReference>
<feature type="compositionally biased region" description="Polar residues" evidence="1">
    <location>
        <begin position="1"/>
        <end position="10"/>
    </location>
</feature>
<gene>
    <name evidence="2" type="ORF">GDO86_016725</name>
</gene>
<proteinExistence type="predicted"/>
<reference evidence="2" key="1">
    <citation type="thesis" date="2020" institute="ProQuest LLC" country="789 East Eisenhower Parkway, Ann Arbor, MI, USA">
        <title>Comparative Genomics and Chromosome Evolution.</title>
        <authorList>
            <person name="Mudd A.B."/>
        </authorList>
    </citation>
    <scope>NUCLEOTIDE SEQUENCE</scope>
    <source>
        <strain evidence="2">Female2</strain>
        <tissue evidence="2">Blood</tissue>
    </source>
</reference>
<evidence type="ECO:0008006" key="4">
    <source>
        <dbReference type="Google" id="ProtNLM"/>
    </source>
</evidence>
<accession>A0A8T2INS9</accession>
<evidence type="ECO:0000313" key="2">
    <source>
        <dbReference type="EMBL" id="KAG8432191.1"/>
    </source>
</evidence>
<dbReference type="GO" id="GO:0097729">
    <property type="term" value="C:9+2 motile cilium"/>
    <property type="evidence" value="ECO:0007669"/>
    <property type="project" value="TreeGrafter"/>
</dbReference>
<name>A0A8T2INS9_9PIPI</name>
<comment type="caution">
    <text evidence="2">The sequence shown here is derived from an EMBL/GenBank/DDBJ whole genome shotgun (WGS) entry which is preliminary data.</text>
</comment>
<dbReference type="GO" id="GO:0003341">
    <property type="term" value="P:cilium movement"/>
    <property type="evidence" value="ECO:0007669"/>
    <property type="project" value="InterPro"/>
</dbReference>
<dbReference type="Proteomes" id="UP000812440">
    <property type="component" value="Chromosome 9"/>
</dbReference>
<organism evidence="2 3">
    <name type="scientific">Hymenochirus boettgeri</name>
    <name type="common">Congo dwarf clawed frog</name>
    <dbReference type="NCBI Taxonomy" id="247094"/>
    <lineage>
        <taxon>Eukaryota</taxon>
        <taxon>Metazoa</taxon>
        <taxon>Chordata</taxon>
        <taxon>Craniata</taxon>
        <taxon>Vertebrata</taxon>
        <taxon>Euteleostomi</taxon>
        <taxon>Amphibia</taxon>
        <taxon>Batrachia</taxon>
        <taxon>Anura</taxon>
        <taxon>Pipoidea</taxon>
        <taxon>Pipidae</taxon>
        <taxon>Pipinae</taxon>
        <taxon>Hymenochirus</taxon>
    </lineage>
</organism>
<dbReference type="EMBL" id="JAACNH010000009">
    <property type="protein sequence ID" value="KAG8432191.1"/>
    <property type="molecule type" value="Genomic_DNA"/>
</dbReference>
<evidence type="ECO:0000313" key="3">
    <source>
        <dbReference type="Proteomes" id="UP000812440"/>
    </source>
</evidence>
<sequence>MVGLSDSQMPKLSISRKKKHLQSMQQNASKVRDQLYQVNLSNPHAVATVLNQQPGRLKAKDMRNDVTDPNVRAKTRQEKEAIFVQKVLQNVMEEEANKLRWHSHLGSDPLSPAQRQRILSDRILAETDYQVKKGTPVLETEWKREAAMRISQRVVRMASQVPNFQPQFDHYQNNLWADRRRALWRLQQAARKVLIRCRVNLRLVKLRKLVEHVKTGQVNQPQSGSCEEEAGDLFPMSAQLVLPYEFPSYPEDQEKEVTRGSVSDPPGPADVHLRQTLHFYQLKVPQHYRLMGYEPIGMQEASSSYKPQQLARPLKRGAEDELVPNVLTHKKPLDVDPSETPMDGHVDDLSVKSGSNVFTIVPPERLLNPPDYPPIHVFNPVPGIVAFKLPLSYSEIDIEHHLCPVPKFPDHRGAAVGAHKTFLDREEVIRGVMNWRNFHPISLPSATSPNTDSARPRWCDPFNADLLPVNVPSTLSELPEKDKENIGLKEPEDEVNVAPDMLRAEFPLMQTVNHTEDTTEQPKEDGARLTDKISARLAQMRNLSCNRHLIPD</sequence>
<dbReference type="GO" id="GO:0044458">
    <property type="term" value="P:motile cilium assembly"/>
    <property type="evidence" value="ECO:0007669"/>
    <property type="project" value="TreeGrafter"/>
</dbReference>
<dbReference type="AlphaFoldDB" id="A0A8T2INS9"/>
<dbReference type="InterPro" id="IPR029676">
    <property type="entry name" value="CFAP221"/>
</dbReference>
<evidence type="ECO:0000256" key="1">
    <source>
        <dbReference type="SAM" id="MobiDB-lite"/>
    </source>
</evidence>
<protein>
    <recommendedName>
        <fullName evidence="4">Primary ciliary dyskinesia protein 1</fullName>
    </recommendedName>
</protein>
<feature type="region of interest" description="Disordered" evidence="1">
    <location>
        <begin position="1"/>
        <end position="28"/>
    </location>
</feature>
<dbReference type="OrthoDB" id="5538672at2759"/>
<keyword evidence="3" id="KW-1185">Reference proteome</keyword>